<dbReference type="Proteomes" id="UP000023152">
    <property type="component" value="Unassembled WGS sequence"/>
</dbReference>
<reference evidence="2 3" key="1">
    <citation type="journal article" date="2013" name="Curr. Biol.">
        <title>The Genome of the Foraminiferan Reticulomyxa filosa.</title>
        <authorList>
            <person name="Glockner G."/>
            <person name="Hulsmann N."/>
            <person name="Schleicher M."/>
            <person name="Noegel A.A."/>
            <person name="Eichinger L."/>
            <person name="Gallinger C."/>
            <person name="Pawlowski J."/>
            <person name="Sierra R."/>
            <person name="Euteneuer U."/>
            <person name="Pillet L."/>
            <person name="Moustafa A."/>
            <person name="Platzer M."/>
            <person name="Groth M."/>
            <person name="Szafranski K."/>
            <person name="Schliwa M."/>
        </authorList>
    </citation>
    <scope>NUCLEOTIDE SEQUENCE [LARGE SCALE GENOMIC DNA]</scope>
</reference>
<evidence type="ECO:0000256" key="1">
    <source>
        <dbReference type="SAM" id="Phobius"/>
    </source>
</evidence>
<dbReference type="AlphaFoldDB" id="X6P238"/>
<proteinExistence type="predicted"/>
<feature type="transmembrane region" description="Helical" evidence="1">
    <location>
        <begin position="119"/>
        <end position="135"/>
    </location>
</feature>
<feature type="non-terminal residue" evidence="2">
    <location>
        <position position="1"/>
    </location>
</feature>
<protein>
    <submittedName>
        <fullName evidence="2">Uncharacterized protein</fullName>
    </submittedName>
</protein>
<gene>
    <name evidence="2" type="ORF">RFI_04914</name>
</gene>
<evidence type="ECO:0000313" key="2">
    <source>
        <dbReference type="EMBL" id="ETO32203.1"/>
    </source>
</evidence>
<organism evidence="2 3">
    <name type="scientific">Reticulomyxa filosa</name>
    <dbReference type="NCBI Taxonomy" id="46433"/>
    <lineage>
        <taxon>Eukaryota</taxon>
        <taxon>Sar</taxon>
        <taxon>Rhizaria</taxon>
        <taxon>Retaria</taxon>
        <taxon>Foraminifera</taxon>
        <taxon>Monothalamids</taxon>
        <taxon>Reticulomyxidae</taxon>
        <taxon>Reticulomyxa</taxon>
    </lineage>
</organism>
<evidence type="ECO:0000313" key="3">
    <source>
        <dbReference type="Proteomes" id="UP000023152"/>
    </source>
</evidence>
<keyword evidence="1" id="KW-0472">Membrane</keyword>
<keyword evidence="1" id="KW-0812">Transmembrane</keyword>
<name>X6P238_RETFI</name>
<accession>X6P238</accession>
<comment type="caution">
    <text evidence="2">The sequence shown here is derived from an EMBL/GenBank/DDBJ whole genome shotgun (WGS) entry which is preliminary data.</text>
</comment>
<feature type="transmembrane region" description="Helical" evidence="1">
    <location>
        <begin position="38"/>
        <end position="69"/>
    </location>
</feature>
<keyword evidence="1" id="KW-1133">Transmembrane helix</keyword>
<keyword evidence="3" id="KW-1185">Reference proteome</keyword>
<dbReference type="EMBL" id="ASPP01004398">
    <property type="protein sequence ID" value="ETO32203.1"/>
    <property type="molecule type" value="Genomic_DNA"/>
</dbReference>
<sequence>KWLVKQYDRIKCLSMLSFVLCCRNVVDDESSEYLQKCYFFLFVFLFFVLFCLFLFIFFFCFVLSLSISLDSTIQDHQNVFDVFFPSPSFLQFFVVRLGYFSPFFPFRFGFIYLVYVEKIFMYVLFSILCMFFWLIESTCRLYTKPKLLGFLSVVSSQKSILWYQGMHMFAMQKQKKERMSLLKKRYYFLQQIKTFKIKTLNK</sequence>